<dbReference type="InterPro" id="IPR001736">
    <property type="entry name" value="PLipase_D/transphosphatidylase"/>
</dbReference>
<dbReference type="GO" id="GO:0030572">
    <property type="term" value="F:phosphatidyltransferase activity"/>
    <property type="evidence" value="ECO:0007669"/>
    <property type="project" value="UniProtKB-ARBA"/>
</dbReference>
<proteinExistence type="predicted"/>
<keyword evidence="4" id="KW-1185">Reference proteome</keyword>
<dbReference type="GO" id="GO:0032049">
    <property type="term" value="P:cardiolipin biosynthetic process"/>
    <property type="evidence" value="ECO:0007669"/>
    <property type="project" value="UniProtKB-ARBA"/>
</dbReference>
<evidence type="ECO:0000256" key="1">
    <source>
        <dbReference type="SAM" id="MobiDB-lite"/>
    </source>
</evidence>
<dbReference type="OMA" id="NVYHDAN"/>
<accession>C1EJG8</accession>
<dbReference type="RefSeq" id="XP_002506779.1">
    <property type="nucleotide sequence ID" value="XM_002506733.1"/>
</dbReference>
<evidence type="ECO:0000313" key="3">
    <source>
        <dbReference type="EMBL" id="ACO68037.1"/>
    </source>
</evidence>
<dbReference type="KEGG" id="mis:MICPUN_64928"/>
<dbReference type="SUPFAM" id="SSF56024">
    <property type="entry name" value="Phospholipase D/nuclease"/>
    <property type="match status" value="2"/>
</dbReference>
<reference evidence="3 4" key="1">
    <citation type="journal article" date="2009" name="Science">
        <title>Green evolution and dynamic adaptations revealed by genomes of the marine picoeukaryotes Micromonas.</title>
        <authorList>
            <person name="Worden A.Z."/>
            <person name="Lee J.H."/>
            <person name="Mock T."/>
            <person name="Rouze P."/>
            <person name="Simmons M.P."/>
            <person name="Aerts A.L."/>
            <person name="Allen A.E."/>
            <person name="Cuvelier M.L."/>
            <person name="Derelle E."/>
            <person name="Everett M.V."/>
            <person name="Foulon E."/>
            <person name="Grimwood J."/>
            <person name="Gundlach H."/>
            <person name="Henrissat B."/>
            <person name="Napoli C."/>
            <person name="McDonald S.M."/>
            <person name="Parker M.S."/>
            <person name="Rombauts S."/>
            <person name="Salamov A."/>
            <person name="Von Dassow P."/>
            <person name="Badger J.H."/>
            <person name="Coutinho P.M."/>
            <person name="Demir E."/>
            <person name="Dubchak I."/>
            <person name="Gentemann C."/>
            <person name="Eikrem W."/>
            <person name="Gready J.E."/>
            <person name="John U."/>
            <person name="Lanier W."/>
            <person name="Lindquist E.A."/>
            <person name="Lucas S."/>
            <person name="Mayer K.F."/>
            <person name="Moreau H."/>
            <person name="Not F."/>
            <person name="Otillar R."/>
            <person name="Panaud O."/>
            <person name="Pangilinan J."/>
            <person name="Paulsen I."/>
            <person name="Piegu B."/>
            <person name="Poliakov A."/>
            <person name="Robbens S."/>
            <person name="Schmutz J."/>
            <person name="Toulza E."/>
            <person name="Wyss T."/>
            <person name="Zelensky A."/>
            <person name="Zhou K."/>
            <person name="Armbrust E.V."/>
            <person name="Bhattacharya D."/>
            <person name="Goodenough U.W."/>
            <person name="Van de Peer Y."/>
            <person name="Grigoriev I.V."/>
        </authorList>
    </citation>
    <scope>NUCLEOTIDE SEQUENCE [LARGE SCALE GENOMIC DNA]</scope>
    <source>
        <strain evidence="4">RCC299 / NOUM17</strain>
    </source>
</reference>
<dbReference type="InParanoid" id="C1EJG8"/>
<dbReference type="PROSITE" id="PS50035">
    <property type="entry name" value="PLD"/>
    <property type="match status" value="1"/>
</dbReference>
<dbReference type="PANTHER" id="PTHR21248">
    <property type="entry name" value="CARDIOLIPIN SYNTHASE"/>
    <property type="match status" value="1"/>
</dbReference>
<protein>
    <recommendedName>
        <fullName evidence="2">PLD phosphodiesterase domain-containing protein</fullName>
    </recommendedName>
</protein>
<dbReference type="EMBL" id="CP001334">
    <property type="protein sequence ID" value="ACO68037.1"/>
    <property type="molecule type" value="Genomic_DNA"/>
</dbReference>
<dbReference type="InterPro" id="IPR025202">
    <property type="entry name" value="PLD-like_dom"/>
</dbReference>
<evidence type="ECO:0000313" key="4">
    <source>
        <dbReference type="Proteomes" id="UP000002009"/>
    </source>
</evidence>
<dbReference type="eggNOG" id="ENOG502SUN4">
    <property type="taxonomic scope" value="Eukaryota"/>
</dbReference>
<gene>
    <name evidence="3" type="ORF">MICPUN_64928</name>
</gene>
<sequence>MYQYSVSGPWTARGSPWTQELTRRRAKQTRKRYQTTVTSIVGWRSSNPGEEGQARRATFGASLAHPTRTAKATFADSVAVPLPPDEMIANRRRRAANKKDKKDGGGGGKVPPVRLLTSYDQTVATIVEEINRTAKGDRVEFSVYVLEPGESTQRVLDSMRRAARRGVRVDASLDCSAVSSFTRWCEGTATLASELVEMEKQFPGVVKFQPRRIPTHAKYVMCHRAASTSTAVFGGVNIGDRFKPWRDFAIRAEGSAAVGALSLGVNGPNNVNSKAGNAKADSKVEEFKVDTQIGNPYFLRRKPRTVASAVSGAKDMLRRGVSLTVGSRHRNASADATARRGGVGFFTNRPNGWNLLAWAFPRFAKFPGRFDVYPALVDLMDDPRWDRYTIAAAYVDQCGVEVLEPALRRGATMTLVMPRNPNVYHDANRKALKRLVDRYGGENGQVRAYMCDDMLHAKVFLAESSATGESAAMIGSCNLKQRSFGQFAELNALIVQPSCTRQLERELAKLVSDSKAVVESDLRFSEPKATIEEWLG</sequence>
<dbReference type="OrthoDB" id="497034at2759"/>
<evidence type="ECO:0000259" key="2">
    <source>
        <dbReference type="PROSITE" id="PS50035"/>
    </source>
</evidence>
<dbReference type="PANTHER" id="PTHR21248:SF22">
    <property type="entry name" value="PHOSPHOLIPASE D"/>
    <property type="match status" value="1"/>
</dbReference>
<dbReference type="GeneID" id="8249712"/>
<dbReference type="AlphaFoldDB" id="C1EJG8"/>
<feature type="domain" description="PLD phosphodiesterase" evidence="2">
    <location>
        <begin position="451"/>
        <end position="483"/>
    </location>
</feature>
<name>C1EJG8_MICCC</name>
<dbReference type="Proteomes" id="UP000002009">
    <property type="component" value="Chromosome 16"/>
</dbReference>
<dbReference type="Gene3D" id="3.30.870.10">
    <property type="entry name" value="Endonuclease Chain A"/>
    <property type="match status" value="2"/>
</dbReference>
<feature type="region of interest" description="Disordered" evidence="1">
    <location>
        <begin position="93"/>
        <end position="113"/>
    </location>
</feature>
<organism evidence="3 4">
    <name type="scientific">Micromonas commoda (strain RCC299 / NOUM17 / CCMP2709)</name>
    <name type="common">Picoplanktonic green alga</name>
    <dbReference type="NCBI Taxonomy" id="296587"/>
    <lineage>
        <taxon>Eukaryota</taxon>
        <taxon>Viridiplantae</taxon>
        <taxon>Chlorophyta</taxon>
        <taxon>Mamiellophyceae</taxon>
        <taxon>Mamiellales</taxon>
        <taxon>Mamiellaceae</taxon>
        <taxon>Micromonas</taxon>
    </lineage>
</organism>
<dbReference type="Pfam" id="PF13091">
    <property type="entry name" value="PLDc_2"/>
    <property type="match status" value="1"/>
</dbReference>